<sequence>MKNNKGFKLIEARLIVIDGEVDSRWCCGGPSDESDSLHRPRGFSTRS</sequence>
<gene>
    <name evidence="2" type="ORF">M6B38_168915</name>
</gene>
<organism evidence="2 3">
    <name type="scientific">Iris pallida</name>
    <name type="common">Sweet iris</name>
    <dbReference type="NCBI Taxonomy" id="29817"/>
    <lineage>
        <taxon>Eukaryota</taxon>
        <taxon>Viridiplantae</taxon>
        <taxon>Streptophyta</taxon>
        <taxon>Embryophyta</taxon>
        <taxon>Tracheophyta</taxon>
        <taxon>Spermatophyta</taxon>
        <taxon>Magnoliopsida</taxon>
        <taxon>Liliopsida</taxon>
        <taxon>Asparagales</taxon>
        <taxon>Iridaceae</taxon>
        <taxon>Iridoideae</taxon>
        <taxon>Irideae</taxon>
        <taxon>Iris</taxon>
    </lineage>
</organism>
<accession>A0AAX6EVZ0</accession>
<name>A0AAX6EVZ0_IRIPA</name>
<dbReference type="EMBL" id="JANAVB010033620">
    <property type="protein sequence ID" value="KAJ6808029.1"/>
    <property type="molecule type" value="Genomic_DNA"/>
</dbReference>
<feature type="region of interest" description="Disordered" evidence="1">
    <location>
        <begin position="28"/>
        <end position="47"/>
    </location>
</feature>
<evidence type="ECO:0000313" key="2">
    <source>
        <dbReference type="EMBL" id="KAJ6808029.1"/>
    </source>
</evidence>
<reference evidence="2" key="1">
    <citation type="journal article" date="2023" name="GigaByte">
        <title>Genome assembly of the bearded iris, Iris pallida Lam.</title>
        <authorList>
            <person name="Bruccoleri R.E."/>
            <person name="Oakeley E.J."/>
            <person name="Faust A.M.E."/>
            <person name="Altorfer M."/>
            <person name="Dessus-Babus S."/>
            <person name="Burckhardt D."/>
            <person name="Oertli M."/>
            <person name="Naumann U."/>
            <person name="Petersen F."/>
            <person name="Wong J."/>
        </authorList>
    </citation>
    <scope>NUCLEOTIDE SEQUENCE</scope>
    <source>
        <strain evidence="2">GSM-AAB239-AS_SAM_17_03QT</strain>
    </source>
</reference>
<protein>
    <submittedName>
        <fullName evidence="2">Uncharacterized protein</fullName>
    </submittedName>
</protein>
<keyword evidence="3" id="KW-1185">Reference proteome</keyword>
<proteinExistence type="predicted"/>
<reference evidence="2" key="2">
    <citation type="submission" date="2023-04" db="EMBL/GenBank/DDBJ databases">
        <authorList>
            <person name="Bruccoleri R.E."/>
            <person name="Oakeley E.J."/>
            <person name="Faust A.-M."/>
            <person name="Dessus-Babus S."/>
            <person name="Altorfer M."/>
            <person name="Burckhardt D."/>
            <person name="Oertli M."/>
            <person name="Naumann U."/>
            <person name="Petersen F."/>
            <person name="Wong J."/>
        </authorList>
    </citation>
    <scope>NUCLEOTIDE SEQUENCE</scope>
    <source>
        <strain evidence="2">GSM-AAB239-AS_SAM_17_03QT</strain>
        <tissue evidence="2">Leaf</tissue>
    </source>
</reference>
<evidence type="ECO:0000313" key="3">
    <source>
        <dbReference type="Proteomes" id="UP001140949"/>
    </source>
</evidence>
<comment type="caution">
    <text evidence="2">The sequence shown here is derived from an EMBL/GenBank/DDBJ whole genome shotgun (WGS) entry which is preliminary data.</text>
</comment>
<dbReference type="Proteomes" id="UP001140949">
    <property type="component" value="Unassembled WGS sequence"/>
</dbReference>
<dbReference type="AlphaFoldDB" id="A0AAX6EVZ0"/>
<evidence type="ECO:0000256" key="1">
    <source>
        <dbReference type="SAM" id="MobiDB-lite"/>
    </source>
</evidence>